<feature type="compositionally biased region" description="Low complexity" evidence="2">
    <location>
        <begin position="484"/>
        <end position="505"/>
    </location>
</feature>
<dbReference type="Proteomes" id="UP001174694">
    <property type="component" value="Unassembled WGS sequence"/>
</dbReference>
<feature type="coiled-coil region" evidence="1">
    <location>
        <begin position="109"/>
        <end position="192"/>
    </location>
</feature>
<protein>
    <submittedName>
        <fullName evidence="3">Uncharacterized protein</fullName>
    </submittedName>
</protein>
<dbReference type="EMBL" id="JANBVO010000081">
    <property type="protein sequence ID" value="KAJ9130674.1"/>
    <property type="molecule type" value="Genomic_DNA"/>
</dbReference>
<evidence type="ECO:0000256" key="1">
    <source>
        <dbReference type="SAM" id="Coils"/>
    </source>
</evidence>
<organism evidence="3 4">
    <name type="scientific">Pleurostoma richardsiae</name>
    <dbReference type="NCBI Taxonomy" id="41990"/>
    <lineage>
        <taxon>Eukaryota</taxon>
        <taxon>Fungi</taxon>
        <taxon>Dikarya</taxon>
        <taxon>Ascomycota</taxon>
        <taxon>Pezizomycotina</taxon>
        <taxon>Sordariomycetes</taxon>
        <taxon>Sordariomycetidae</taxon>
        <taxon>Calosphaeriales</taxon>
        <taxon>Pleurostomataceae</taxon>
        <taxon>Pleurostoma</taxon>
    </lineage>
</organism>
<evidence type="ECO:0000313" key="4">
    <source>
        <dbReference type="Proteomes" id="UP001174694"/>
    </source>
</evidence>
<dbReference type="AlphaFoldDB" id="A0AA38VD33"/>
<proteinExistence type="predicted"/>
<evidence type="ECO:0000313" key="3">
    <source>
        <dbReference type="EMBL" id="KAJ9130674.1"/>
    </source>
</evidence>
<evidence type="ECO:0000256" key="2">
    <source>
        <dbReference type="SAM" id="MobiDB-lite"/>
    </source>
</evidence>
<keyword evidence="1" id="KW-0175">Coiled coil</keyword>
<sequence length="535" mass="59688">MSETKKKAGGETPNGVKAGGKPGRFREKLNQVFRLIKEIDTNPEGIDEYDQVLEERDFLNKALSEKEAQHKKKSSENAAAVDKLKAELQDVRNAKDVMWREFRVQLEDLKSKTDGEAQLRGRIDQLEKEKKVSQARADTANKQLEKLKVEFDTYQDDQRRLSDQLKSAELDRSKLSHQLALREADLAEAREQLGDERLTDLDVDQMRARFGDLANKCHHLAVRWFRDAEAPGVIEPDLSQWLQGKNDQLLPLLTSRSPAGRLARCAVVEAVIAQAIADHIFVDLYFPSEMATIQHGVMAILDLLEESSPPRQNIVRSQLLAAHEELVGDPHIREQVKGRAIRYCYPLLGSPPRNPEFGSDFYEDLRTIFDEAIDLWHPLQASVNRFVSSADLDGSWICNKDFDIGPRSDNGGKSSIGGTDRPMLRLFPRVEAGEQIIFAGVALSASQRAVIAARIEGDQTEAERHQGARSVANSSVRGGRRRSYSAAPPNSPPSTSGTTISSSSRDGQRRAHGPGMGIHLQKAPGRPDTMRDQPR</sequence>
<accession>A0AA38VD33</accession>
<name>A0AA38VD33_9PEZI</name>
<keyword evidence="4" id="KW-1185">Reference proteome</keyword>
<gene>
    <name evidence="3" type="ORF">NKR23_g12078</name>
</gene>
<feature type="region of interest" description="Disordered" evidence="2">
    <location>
        <begin position="1"/>
        <end position="24"/>
    </location>
</feature>
<feature type="region of interest" description="Disordered" evidence="2">
    <location>
        <begin position="459"/>
        <end position="535"/>
    </location>
</feature>
<comment type="caution">
    <text evidence="3">The sequence shown here is derived from an EMBL/GenBank/DDBJ whole genome shotgun (WGS) entry which is preliminary data.</text>
</comment>
<reference evidence="3" key="1">
    <citation type="submission" date="2022-07" db="EMBL/GenBank/DDBJ databases">
        <title>Fungi with potential for degradation of polypropylene.</title>
        <authorList>
            <person name="Gostincar C."/>
        </authorList>
    </citation>
    <scope>NUCLEOTIDE SEQUENCE</scope>
    <source>
        <strain evidence="3">EXF-13308</strain>
    </source>
</reference>